<evidence type="ECO:0000313" key="3">
    <source>
        <dbReference type="Proteomes" id="UP001066276"/>
    </source>
</evidence>
<protein>
    <submittedName>
        <fullName evidence="2">Uncharacterized protein</fullName>
    </submittedName>
</protein>
<feature type="coiled-coil region" evidence="1">
    <location>
        <begin position="25"/>
        <end position="73"/>
    </location>
</feature>
<reference evidence="2" key="1">
    <citation type="journal article" date="2022" name="bioRxiv">
        <title>Sequencing and chromosome-scale assembly of the giantPleurodeles waltlgenome.</title>
        <authorList>
            <person name="Brown T."/>
            <person name="Elewa A."/>
            <person name="Iarovenko S."/>
            <person name="Subramanian E."/>
            <person name="Araus A.J."/>
            <person name="Petzold A."/>
            <person name="Susuki M."/>
            <person name="Suzuki K.-i.T."/>
            <person name="Hayashi T."/>
            <person name="Toyoda A."/>
            <person name="Oliveira C."/>
            <person name="Osipova E."/>
            <person name="Leigh N.D."/>
            <person name="Simon A."/>
            <person name="Yun M.H."/>
        </authorList>
    </citation>
    <scope>NUCLEOTIDE SEQUENCE</scope>
    <source>
        <strain evidence="2">20211129_DDA</strain>
        <tissue evidence="2">Liver</tissue>
    </source>
</reference>
<dbReference type="AlphaFoldDB" id="A0AAV7NHV4"/>
<evidence type="ECO:0000256" key="1">
    <source>
        <dbReference type="SAM" id="Coils"/>
    </source>
</evidence>
<dbReference type="Gene3D" id="1.20.5.2280">
    <property type="match status" value="1"/>
</dbReference>
<sequence length="74" mass="8476">MEAAHVSEEANRKAEAQLCLMNNHMQQLNTRVKEVEQQVSKLEDGGSHMESSIAKYRAELANLQIRMEYAENRS</sequence>
<name>A0AAV7NHV4_PLEWA</name>
<accession>A0AAV7NHV4</accession>
<comment type="caution">
    <text evidence="2">The sequence shown here is derived from an EMBL/GenBank/DDBJ whole genome shotgun (WGS) entry which is preliminary data.</text>
</comment>
<keyword evidence="1" id="KW-0175">Coiled coil</keyword>
<dbReference type="Proteomes" id="UP001066276">
    <property type="component" value="Chromosome 8"/>
</dbReference>
<evidence type="ECO:0000313" key="2">
    <source>
        <dbReference type="EMBL" id="KAJ1115620.1"/>
    </source>
</evidence>
<organism evidence="2 3">
    <name type="scientific">Pleurodeles waltl</name>
    <name type="common">Iberian ribbed newt</name>
    <dbReference type="NCBI Taxonomy" id="8319"/>
    <lineage>
        <taxon>Eukaryota</taxon>
        <taxon>Metazoa</taxon>
        <taxon>Chordata</taxon>
        <taxon>Craniata</taxon>
        <taxon>Vertebrata</taxon>
        <taxon>Euteleostomi</taxon>
        <taxon>Amphibia</taxon>
        <taxon>Batrachia</taxon>
        <taxon>Caudata</taxon>
        <taxon>Salamandroidea</taxon>
        <taxon>Salamandridae</taxon>
        <taxon>Pleurodelinae</taxon>
        <taxon>Pleurodeles</taxon>
    </lineage>
</organism>
<keyword evidence="3" id="KW-1185">Reference proteome</keyword>
<dbReference type="EMBL" id="JANPWB010000012">
    <property type="protein sequence ID" value="KAJ1115620.1"/>
    <property type="molecule type" value="Genomic_DNA"/>
</dbReference>
<gene>
    <name evidence="2" type="ORF">NDU88_003842</name>
</gene>
<proteinExistence type="predicted"/>